<feature type="transmembrane region" description="Helical" evidence="6">
    <location>
        <begin position="166"/>
        <end position="184"/>
    </location>
</feature>
<dbReference type="PANTHER" id="PTHR32322:SF2">
    <property type="entry name" value="EAMA DOMAIN-CONTAINING PROTEIN"/>
    <property type="match status" value="1"/>
</dbReference>
<feature type="transmembrane region" description="Helical" evidence="6">
    <location>
        <begin position="127"/>
        <end position="146"/>
    </location>
</feature>
<comment type="similarity">
    <text evidence="2">Belongs to the EamA transporter family.</text>
</comment>
<evidence type="ECO:0000259" key="7">
    <source>
        <dbReference type="Pfam" id="PF00892"/>
    </source>
</evidence>
<feature type="transmembrane region" description="Helical" evidence="6">
    <location>
        <begin position="282"/>
        <end position="303"/>
    </location>
</feature>
<feature type="domain" description="EamA" evidence="7">
    <location>
        <begin position="11"/>
        <end position="143"/>
    </location>
</feature>
<comment type="subcellular location">
    <subcellularLocation>
        <location evidence="1">Membrane</location>
        <topology evidence="1">Multi-pass membrane protein</topology>
    </subcellularLocation>
</comment>
<evidence type="ECO:0000256" key="4">
    <source>
        <dbReference type="ARBA" id="ARBA00022989"/>
    </source>
</evidence>
<protein>
    <submittedName>
        <fullName evidence="8">Drug/metabolite transporter (DMT)-like permease</fullName>
    </submittedName>
</protein>
<feature type="transmembrane region" description="Helical" evidence="6">
    <location>
        <begin position="95"/>
        <end position="115"/>
    </location>
</feature>
<dbReference type="InterPro" id="IPR050638">
    <property type="entry name" value="AA-Vitamin_Transporters"/>
</dbReference>
<reference evidence="8 9" key="1">
    <citation type="submission" date="2020-08" db="EMBL/GenBank/DDBJ databases">
        <title>Functional genomics of gut bacteria from endangered species of beetles.</title>
        <authorList>
            <person name="Carlos-Shanley C."/>
        </authorList>
    </citation>
    <scope>NUCLEOTIDE SEQUENCE [LARGE SCALE GENOMIC DNA]</scope>
    <source>
        <strain evidence="8 9">S00124</strain>
    </source>
</reference>
<feature type="transmembrane region" description="Helical" evidence="6">
    <location>
        <begin position="12"/>
        <end position="33"/>
    </location>
</feature>
<dbReference type="PANTHER" id="PTHR32322">
    <property type="entry name" value="INNER MEMBRANE TRANSPORTER"/>
    <property type="match status" value="1"/>
</dbReference>
<evidence type="ECO:0000256" key="1">
    <source>
        <dbReference type="ARBA" id="ARBA00004141"/>
    </source>
</evidence>
<sequence>MDTRQALDTRAIGLMLVLCLIWSGQQIVLKATAHDAAPMMQIGLRSGIAAILVWLWMRWRGEHIQWGDGSWRPGLWVGALFALEFVLVGEGLRHTSAAHMVVLLYTAPIWAALGLHIKLPQERLAPLQWLGIALAFTGIAVAFLWRNGAANPGQGSSAGNMLWGDLLALLAGMAWGATTVAIRTTRLSTLPAAQTLLYQLVVGCVVLVAVAIGSGQGHINPTPAFWASMAFNALPMAFASLLTWFWLLRTYLASQLGVLTFLTPIFGVILGAWLLHEPIEPGFVTGALIALAGVMLVSGYGWIAGRR</sequence>
<evidence type="ECO:0000313" key="9">
    <source>
        <dbReference type="Proteomes" id="UP000562492"/>
    </source>
</evidence>
<keyword evidence="3 6" id="KW-0812">Transmembrane</keyword>
<evidence type="ECO:0000313" key="8">
    <source>
        <dbReference type="EMBL" id="MBB6578653.1"/>
    </source>
</evidence>
<dbReference type="InterPro" id="IPR000620">
    <property type="entry name" value="EamA_dom"/>
</dbReference>
<dbReference type="EMBL" id="JACHKZ010000017">
    <property type="protein sequence ID" value="MBB6578653.1"/>
    <property type="molecule type" value="Genomic_DNA"/>
</dbReference>
<evidence type="ECO:0000256" key="3">
    <source>
        <dbReference type="ARBA" id="ARBA00022692"/>
    </source>
</evidence>
<organism evidence="8 9">
    <name type="scientific">Comamonas odontotermitis</name>
    <dbReference type="NCBI Taxonomy" id="379895"/>
    <lineage>
        <taxon>Bacteria</taxon>
        <taxon>Pseudomonadati</taxon>
        <taxon>Pseudomonadota</taxon>
        <taxon>Betaproteobacteria</taxon>
        <taxon>Burkholderiales</taxon>
        <taxon>Comamonadaceae</taxon>
        <taxon>Comamonas</taxon>
    </lineage>
</organism>
<comment type="caution">
    <text evidence="8">The sequence shown here is derived from an EMBL/GenBank/DDBJ whole genome shotgun (WGS) entry which is preliminary data.</text>
</comment>
<keyword evidence="9" id="KW-1185">Reference proteome</keyword>
<evidence type="ECO:0000256" key="6">
    <source>
        <dbReference type="SAM" id="Phobius"/>
    </source>
</evidence>
<feature type="domain" description="EamA" evidence="7">
    <location>
        <begin position="162"/>
        <end position="298"/>
    </location>
</feature>
<keyword evidence="4 6" id="KW-1133">Transmembrane helix</keyword>
<evidence type="ECO:0000256" key="2">
    <source>
        <dbReference type="ARBA" id="ARBA00007362"/>
    </source>
</evidence>
<name>A0ABR6RHX0_9BURK</name>
<feature type="transmembrane region" description="Helical" evidence="6">
    <location>
        <begin position="196"/>
        <end position="219"/>
    </location>
</feature>
<feature type="transmembrane region" description="Helical" evidence="6">
    <location>
        <begin position="39"/>
        <end position="57"/>
    </location>
</feature>
<dbReference type="SUPFAM" id="SSF103481">
    <property type="entry name" value="Multidrug resistance efflux transporter EmrE"/>
    <property type="match status" value="2"/>
</dbReference>
<feature type="transmembrane region" description="Helical" evidence="6">
    <location>
        <begin position="225"/>
        <end position="247"/>
    </location>
</feature>
<accession>A0ABR6RHX0</accession>
<dbReference type="InterPro" id="IPR037185">
    <property type="entry name" value="EmrE-like"/>
</dbReference>
<proteinExistence type="inferred from homology"/>
<dbReference type="Proteomes" id="UP000562492">
    <property type="component" value="Unassembled WGS sequence"/>
</dbReference>
<feature type="transmembrane region" description="Helical" evidence="6">
    <location>
        <begin position="256"/>
        <end position="276"/>
    </location>
</feature>
<feature type="transmembrane region" description="Helical" evidence="6">
    <location>
        <begin position="69"/>
        <end position="89"/>
    </location>
</feature>
<evidence type="ECO:0000256" key="5">
    <source>
        <dbReference type="ARBA" id="ARBA00023136"/>
    </source>
</evidence>
<gene>
    <name evidence="8" type="ORF">HNP33_002739</name>
</gene>
<dbReference type="RefSeq" id="WP_184709383.1">
    <property type="nucleotide sequence ID" value="NZ_JACHKZ010000017.1"/>
</dbReference>
<keyword evidence="5 6" id="KW-0472">Membrane</keyword>
<dbReference type="Pfam" id="PF00892">
    <property type="entry name" value="EamA"/>
    <property type="match status" value="2"/>
</dbReference>